<dbReference type="OrthoDB" id="509436at2759"/>
<dbReference type="AlphaFoldDB" id="A0A830HBB6"/>
<evidence type="ECO:0000313" key="2">
    <source>
        <dbReference type="EMBL" id="GHP03180.1"/>
    </source>
</evidence>
<protein>
    <submittedName>
        <fullName evidence="2">Uncharacterized protein</fullName>
    </submittedName>
</protein>
<feature type="compositionally biased region" description="Basic and acidic residues" evidence="1">
    <location>
        <begin position="18"/>
        <end position="32"/>
    </location>
</feature>
<evidence type="ECO:0000313" key="3">
    <source>
        <dbReference type="Proteomes" id="UP000660262"/>
    </source>
</evidence>
<dbReference type="EMBL" id="BNJQ01000005">
    <property type="protein sequence ID" value="GHP03180.1"/>
    <property type="molecule type" value="Genomic_DNA"/>
</dbReference>
<reference evidence="2" key="1">
    <citation type="submission" date="2020-10" db="EMBL/GenBank/DDBJ databases">
        <title>Unveiling of a novel bifunctional photoreceptor, Dualchrome1, isolated from a cosmopolitan green alga.</title>
        <authorList>
            <person name="Suzuki S."/>
            <person name="Kawachi M."/>
        </authorList>
    </citation>
    <scope>NUCLEOTIDE SEQUENCE</scope>
    <source>
        <strain evidence="2">NIES 2893</strain>
    </source>
</reference>
<feature type="compositionally biased region" description="Low complexity" evidence="1">
    <location>
        <begin position="34"/>
        <end position="50"/>
    </location>
</feature>
<evidence type="ECO:0000256" key="1">
    <source>
        <dbReference type="SAM" id="MobiDB-lite"/>
    </source>
</evidence>
<organism evidence="2 3">
    <name type="scientific">Pycnococcus provasolii</name>
    <dbReference type="NCBI Taxonomy" id="41880"/>
    <lineage>
        <taxon>Eukaryota</taxon>
        <taxon>Viridiplantae</taxon>
        <taxon>Chlorophyta</taxon>
        <taxon>Pseudoscourfieldiophyceae</taxon>
        <taxon>Pseudoscourfieldiales</taxon>
        <taxon>Pycnococcaceae</taxon>
        <taxon>Pycnococcus</taxon>
    </lineage>
</organism>
<name>A0A830HBB6_9CHLO</name>
<proteinExistence type="predicted"/>
<gene>
    <name evidence="2" type="ORF">PPROV_000193500</name>
</gene>
<keyword evidence="3" id="KW-1185">Reference proteome</keyword>
<comment type="caution">
    <text evidence="2">The sequence shown here is derived from an EMBL/GenBank/DDBJ whole genome shotgun (WGS) entry which is preliminary data.</text>
</comment>
<sequence length="280" mass="30603">MVNITEINEENASTNPFEETRTGAQRRDRGAGGRDSPPSTSTPRATPFRPYQLPRRGGATAGPSDQGEALMCDYRVAIDQVDGRLTVSGPRIPHKLKVRMKRRIWPVKLSVGLDYDVANRIVTPVAKVKDAMFGGRVRADLGRSELNYRKDIEVSSGWRLQVGASVQWCDDLGNLGLKRPHFSFSFEPTARVSKYGGNFSVTGPNTASSSSEDISPSFDVRAKMPLLSSNLKGELCTNARIPLPSAKFEHNADSTSAEVEVFGRGGFHVHVAQANAILYL</sequence>
<dbReference type="Proteomes" id="UP000660262">
    <property type="component" value="Unassembled WGS sequence"/>
</dbReference>
<accession>A0A830HBB6</accession>
<feature type="region of interest" description="Disordered" evidence="1">
    <location>
        <begin position="1"/>
        <end position="66"/>
    </location>
</feature>